<keyword evidence="3 4" id="KW-0546">Nucleotide metabolism</keyword>
<evidence type="ECO:0000313" key="5">
    <source>
        <dbReference type="EMBL" id="MBO8428495.1"/>
    </source>
</evidence>
<evidence type="ECO:0000256" key="4">
    <source>
        <dbReference type="HAMAP-Rule" id="MF_00528"/>
    </source>
</evidence>
<dbReference type="PANTHER" id="PTHR43213:SF5">
    <property type="entry name" value="BIFUNCTIONAL DTTP_UTP PYROPHOSPHATASE_METHYLTRANSFERASE PROTEIN-RELATED"/>
    <property type="match status" value="1"/>
</dbReference>
<comment type="cofactor">
    <cofactor evidence="1 4">
        <name>a divalent metal cation</name>
        <dbReference type="ChEBI" id="CHEBI:60240"/>
    </cofactor>
</comment>
<dbReference type="Pfam" id="PF02545">
    <property type="entry name" value="Maf"/>
    <property type="match status" value="1"/>
</dbReference>
<keyword evidence="4" id="KW-0963">Cytoplasm</keyword>
<organism evidence="5 6">
    <name type="scientific">Candidatus Egerieousia excrementavium</name>
    <dbReference type="NCBI Taxonomy" id="2840778"/>
    <lineage>
        <taxon>Bacteria</taxon>
        <taxon>Pseudomonadati</taxon>
        <taxon>Bacteroidota</taxon>
        <taxon>Bacteroidia</taxon>
        <taxon>Bacteroidales</taxon>
        <taxon>Candidatus Egerieousia</taxon>
    </lineage>
</organism>
<dbReference type="Gene3D" id="3.90.950.10">
    <property type="match status" value="1"/>
</dbReference>
<dbReference type="CDD" id="cd00555">
    <property type="entry name" value="Maf"/>
    <property type="match status" value="1"/>
</dbReference>
<dbReference type="GO" id="GO:0009117">
    <property type="term" value="P:nucleotide metabolic process"/>
    <property type="evidence" value="ECO:0007669"/>
    <property type="project" value="UniProtKB-KW"/>
</dbReference>
<comment type="caution">
    <text evidence="4">Lacks conserved residue(s) required for the propagation of feature annotation.</text>
</comment>
<comment type="subcellular location">
    <subcellularLocation>
        <location evidence="4">Cytoplasm</location>
    </subcellularLocation>
</comment>
<accession>A0A9D9GVB7</accession>
<evidence type="ECO:0000256" key="1">
    <source>
        <dbReference type="ARBA" id="ARBA00001968"/>
    </source>
</evidence>
<dbReference type="PIRSF" id="PIRSF006305">
    <property type="entry name" value="Maf"/>
    <property type="match status" value="1"/>
</dbReference>
<reference evidence="5" key="1">
    <citation type="submission" date="2020-10" db="EMBL/GenBank/DDBJ databases">
        <authorList>
            <person name="Gilroy R."/>
        </authorList>
    </citation>
    <scope>NUCLEOTIDE SEQUENCE</scope>
    <source>
        <strain evidence="5">15467</strain>
    </source>
</reference>
<keyword evidence="2 4" id="KW-0378">Hydrolase</keyword>
<dbReference type="EC" id="3.6.1.9" evidence="4"/>
<dbReference type="NCBIfam" id="TIGR00172">
    <property type="entry name" value="maf"/>
    <property type="match status" value="1"/>
</dbReference>
<evidence type="ECO:0000256" key="2">
    <source>
        <dbReference type="ARBA" id="ARBA00022801"/>
    </source>
</evidence>
<sequence length="206" mass="23530">MLLTQLLKGKKVILASGSPRRHELLRGLGIDFTIDTDNSFEEVYPKDLHHGKIPQYLARGKSYGYHRALEENEILITADTMVVCGGHIMGKPKDRKEAVAMLKELQDNRHTVLTGVCIRSREKERLFTCASTVWFGRLSKEEIDYYIDNYRPFDKAGSYGVQEWIGYVAIKGIEGSYFNVMGLPVQRLYTELKKFVTGQESPLLRP</sequence>
<dbReference type="EMBL" id="JADINB010000021">
    <property type="protein sequence ID" value="MBO8428495.1"/>
    <property type="molecule type" value="Genomic_DNA"/>
</dbReference>
<name>A0A9D9GVB7_9BACT</name>
<comment type="similarity">
    <text evidence="4">Belongs to the Maf family. YhdE subfamily.</text>
</comment>
<dbReference type="GO" id="GO:0047429">
    <property type="term" value="F:nucleoside triphosphate diphosphatase activity"/>
    <property type="evidence" value="ECO:0007669"/>
    <property type="project" value="UniProtKB-EC"/>
</dbReference>
<protein>
    <recommendedName>
        <fullName evidence="4">dTTP/UTP pyrophosphatase</fullName>
        <shortName evidence="4">dTTPase/UTPase</shortName>
        <ecNumber evidence="4">3.6.1.9</ecNumber>
    </recommendedName>
    <alternativeName>
        <fullName evidence="4">Nucleoside triphosphate pyrophosphatase</fullName>
    </alternativeName>
    <alternativeName>
        <fullName evidence="4">Nucleotide pyrophosphatase</fullName>
        <shortName evidence="4">Nucleotide PPase</shortName>
    </alternativeName>
</protein>
<dbReference type="Proteomes" id="UP000823635">
    <property type="component" value="Unassembled WGS sequence"/>
</dbReference>
<comment type="function">
    <text evidence="4">Nucleoside triphosphate pyrophosphatase that hydrolyzes dTTP and UTP. May have a dual role in cell division arrest and in preventing the incorporation of modified nucleotides into cellular nucleic acids.</text>
</comment>
<feature type="site" description="Important for substrate specificity" evidence="4">
    <location>
        <position position="80"/>
    </location>
</feature>
<comment type="catalytic activity">
    <reaction evidence="4">
        <text>dTTP + H2O = dTMP + diphosphate + H(+)</text>
        <dbReference type="Rhea" id="RHEA:28534"/>
        <dbReference type="ChEBI" id="CHEBI:15377"/>
        <dbReference type="ChEBI" id="CHEBI:15378"/>
        <dbReference type="ChEBI" id="CHEBI:33019"/>
        <dbReference type="ChEBI" id="CHEBI:37568"/>
        <dbReference type="ChEBI" id="CHEBI:63528"/>
        <dbReference type="EC" id="3.6.1.9"/>
    </reaction>
</comment>
<evidence type="ECO:0000256" key="3">
    <source>
        <dbReference type="ARBA" id="ARBA00023080"/>
    </source>
</evidence>
<dbReference type="SUPFAM" id="SSF52972">
    <property type="entry name" value="ITPase-like"/>
    <property type="match status" value="1"/>
</dbReference>
<dbReference type="GO" id="GO:0005737">
    <property type="term" value="C:cytoplasm"/>
    <property type="evidence" value="ECO:0007669"/>
    <property type="project" value="UniProtKB-SubCell"/>
</dbReference>
<feature type="active site" description="Proton acceptor" evidence="4">
    <location>
        <position position="79"/>
    </location>
</feature>
<feature type="site" description="Important for substrate specificity" evidence="4">
    <location>
        <position position="162"/>
    </location>
</feature>
<dbReference type="InterPro" id="IPR029001">
    <property type="entry name" value="ITPase-like_fam"/>
</dbReference>
<comment type="catalytic activity">
    <reaction evidence="4">
        <text>UTP + H2O = UMP + diphosphate + H(+)</text>
        <dbReference type="Rhea" id="RHEA:29395"/>
        <dbReference type="ChEBI" id="CHEBI:15377"/>
        <dbReference type="ChEBI" id="CHEBI:15378"/>
        <dbReference type="ChEBI" id="CHEBI:33019"/>
        <dbReference type="ChEBI" id="CHEBI:46398"/>
        <dbReference type="ChEBI" id="CHEBI:57865"/>
        <dbReference type="EC" id="3.6.1.9"/>
    </reaction>
</comment>
<feature type="site" description="Important for substrate specificity" evidence="4">
    <location>
        <position position="20"/>
    </location>
</feature>
<proteinExistence type="inferred from homology"/>
<comment type="caution">
    <text evidence="5">The sequence shown here is derived from an EMBL/GenBank/DDBJ whole genome shotgun (WGS) entry which is preliminary data.</text>
</comment>
<evidence type="ECO:0000313" key="6">
    <source>
        <dbReference type="Proteomes" id="UP000823635"/>
    </source>
</evidence>
<gene>
    <name evidence="5" type="primary">maf</name>
    <name evidence="5" type="ORF">IAC68_00975</name>
</gene>
<dbReference type="InterPro" id="IPR003697">
    <property type="entry name" value="Maf-like"/>
</dbReference>
<dbReference type="AlphaFoldDB" id="A0A9D9GVB7"/>
<reference evidence="5" key="2">
    <citation type="journal article" date="2021" name="PeerJ">
        <title>Extensive microbial diversity within the chicken gut microbiome revealed by metagenomics and culture.</title>
        <authorList>
            <person name="Gilroy R."/>
            <person name="Ravi A."/>
            <person name="Getino M."/>
            <person name="Pursley I."/>
            <person name="Horton D.L."/>
            <person name="Alikhan N.F."/>
            <person name="Baker D."/>
            <person name="Gharbi K."/>
            <person name="Hall N."/>
            <person name="Watson M."/>
            <person name="Adriaenssens E.M."/>
            <person name="Foster-Nyarko E."/>
            <person name="Jarju S."/>
            <person name="Secka A."/>
            <person name="Antonio M."/>
            <person name="Oren A."/>
            <person name="Chaudhuri R.R."/>
            <person name="La Ragione R."/>
            <person name="Hildebrand F."/>
            <person name="Pallen M.J."/>
        </authorList>
    </citation>
    <scope>NUCLEOTIDE SEQUENCE</scope>
    <source>
        <strain evidence="5">15467</strain>
    </source>
</reference>
<dbReference type="PANTHER" id="PTHR43213">
    <property type="entry name" value="BIFUNCTIONAL DTTP/UTP PYROPHOSPHATASE/METHYLTRANSFERASE PROTEIN-RELATED"/>
    <property type="match status" value="1"/>
</dbReference>
<dbReference type="HAMAP" id="MF_00528">
    <property type="entry name" value="Maf"/>
    <property type="match status" value="1"/>
</dbReference>